<evidence type="ECO:0000259" key="4">
    <source>
        <dbReference type="PROSITE" id="PS51783"/>
    </source>
</evidence>
<gene>
    <name evidence="5" type="ORF">FisN_13Hh010</name>
</gene>
<feature type="region of interest" description="Disordered" evidence="2">
    <location>
        <begin position="1"/>
        <end position="45"/>
    </location>
</feature>
<dbReference type="Pfam" id="PF14844">
    <property type="entry name" value="PH_BEACH"/>
    <property type="match status" value="1"/>
</dbReference>
<keyword evidence="1" id="KW-0853">WD repeat</keyword>
<dbReference type="InterPro" id="IPR013320">
    <property type="entry name" value="ConA-like_dom_sf"/>
</dbReference>
<dbReference type="PROSITE" id="PS51783">
    <property type="entry name" value="PH_BEACH"/>
    <property type="match status" value="1"/>
</dbReference>
<feature type="domain" description="BEACH" evidence="3">
    <location>
        <begin position="2601"/>
        <end position="2894"/>
    </location>
</feature>
<dbReference type="Pfam" id="PF00400">
    <property type="entry name" value="WD40"/>
    <property type="match status" value="2"/>
</dbReference>
<evidence type="ECO:0000313" key="5">
    <source>
        <dbReference type="EMBL" id="GAX27876.1"/>
    </source>
</evidence>
<comment type="caution">
    <text evidence="5">The sequence shown here is derived from an EMBL/GenBank/DDBJ whole genome shotgun (WGS) entry which is preliminary data.</text>
</comment>
<feature type="repeat" description="WD" evidence="1">
    <location>
        <begin position="3061"/>
        <end position="3095"/>
    </location>
</feature>
<dbReference type="PROSITE" id="PS50197">
    <property type="entry name" value="BEACH"/>
    <property type="match status" value="1"/>
</dbReference>
<accession>A0A1Z5KNL8</accession>
<feature type="region of interest" description="Disordered" evidence="2">
    <location>
        <begin position="2489"/>
        <end position="2517"/>
    </location>
</feature>
<dbReference type="Gene3D" id="2.130.10.10">
    <property type="entry name" value="YVTN repeat-like/Quinoprotein amine dehydrogenase"/>
    <property type="match status" value="1"/>
</dbReference>
<dbReference type="SMART" id="SM01026">
    <property type="entry name" value="Beach"/>
    <property type="match status" value="1"/>
</dbReference>
<feature type="compositionally biased region" description="Basic and acidic residues" evidence="2">
    <location>
        <begin position="2389"/>
        <end position="2399"/>
    </location>
</feature>
<feature type="domain" description="BEACH-type PH" evidence="4">
    <location>
        <begin position="2424"/>
        <end position="2583"/>
    </location>
</feature>
<dbReference type="SUPFAM" id="SSF81837">
    <property type="entry name" value="BEACH domain"/>
    <property type="match status" value="1"/>
</dbReference>
<keyword evidence="6" id="KW-1185">Reference proteome</keyword>
<dbReference type="InterPro" id="IPR023362">
    <property type="entry name" value="PH-BEACH_dom"/>
</dbReference>
<dbReference type="EMBL" id="BDSP01000259">
    <property type="protein sequence ID" value="GAX27876.1"/>
    <property type="molecule type" value="Genomic_DNA"/>
</dbReference>
<dbReference type="InterPro" id="IPR011993">
    <property type="entry name" value="PH-like_dom_sf"/>
</dbReference>
<feature type="region of interest" description="Disordered" evidence="2">
    <location>
        <begin position="2374"/>
        <end position="2414"/>
    </location>
</feature>
<dbReference type="SMART" id="SM00320">
    <property type="entry name" value="WD40"/>
    <property type="match status" value="3"/>
</dbReference>
<proteinExistence type="predicted"/>
<reference evidence="5 6" key="1">
    <citation type="journal article" date="2015" name="Plant Cell">
        <title>Oil accumulation by the oleaginous diatom Fistulifera solaris as revealed by the genome and transcriptome.</title>
        <authorList>
            <person name="Tanaka T."/>
            <person name="Maeda Y."/>
            <person name="Veluchamy A."/>
            <person name="Tanaka M."/>
            <person name="Abida H."/>
            <person name="Marechal E."/>
            <person name="Bowler C."/>
            <person name="Muto M."/>
            <person name="Sunaga Y."/>
            <person name="Tanaka M."/>
            <person name="Yoshino T."/>
            <person name="Taniguchi T."/>
            <person name="Fukuda Y."/>
            <person name="Nemoto M."/>
            <person name="Matsumoto M."/>
            <person name="Wong P.S."/>
            <person name="Aburatani S."/>
            <person name="Fujibuchi W."/>
        </authorList>
    </citation>
    <scope>NUCLEOTIDE SEQUENCE [LARGE SCALE GENOMIC DNA]</scope>
    <source>
        <strain evidence="5 6">JPCC DA0580</strain>
    </source>
</reference>
<evidence type="ECO:0000256" key="2">
    <source>
        <dbReference type="SAM" id="MobiDB-lite"/>
    </source>
</evidence>
<dbReference type="Gene3D" id="1.10.1540.10">
    <property type="entry name" value="BEACH domain"/>
    <property type="match status" value="1"/>
</dbReference>
<dbReference type="CDD" id="cd06071">
    <property type="entry name" value="Beach"/>
    <property type="match status" value="1"/>
</dbReference>
<dbReference type="InterPro" id="IPR050865">
    <property type="entry name" value="BEACH_Domain"/>
</dbReference>
<protein>
    <submittedName>
        <fullName evidence="5">Uncharacterized protein</fullName>
    </submittedName>
</protein>
<evidence type="ECO:0000256" key="1">
    <source>
        <dbReference type="PROSITE-ProRule" id="PRU00221"/>
    </source>
</evidence>
<dbReference type="InterPro" id="IPR000409">
    <property type="entry name" value="BEACH_dom"/>
</dbReference>
<dbReference type="InParanoid" id="A0A1Z5KNL8"/>
<dbReference type="PANTHER" id="PTHR13743">
    <property type="entry name" value="BEIGE/BEACH-RELATED"/>
    <property type="match status" value="1"/>
</dbReference>
<evidence type="ECO:0000259" key="3">
    <source>
        <dbReference type="PROSITE" id="PS50197"/>
    </source>
</evidence>
<feature type="repeat" description="WD" evidence="1">
    <location>
        <begin position="3012"/>
        <end position="3050"/>
    </location>
</feature>
<feature type="compositionally biased region" description="Polar residues" evidence="2">
    <location>
        <begin position="21"/>
        <end position="45"/>
    </location>
</feature>
<evidence type="ECO:0000313" key="6">
    <source>
        <dbReference type="Proteomes" id="UP000198406"/>
    </source>
</evidence>
<dbReference type="Proteomes" id="UP000198406">
    <property type="component" value="Unassembled WGS sequence"/>
</dbReference>
<dbReference type="Pfam" id="PF02138">
    <property type="entry name" value="Beach"/>
    <property type="match status" value="1"/>
</dbReference>
<feature type="compositionally biased region" description="Low complexity" evidence="2">
    <location>
        <begin position="2374"/>
        <end position="2383"/>
    </location>
</feature>
<dbReference type="PROSITE" id="PS50082">
    <property type="entry name" value="WD_REPEATS_2"/>
    <property type="match status" value="2"/>
</dbReference>
<dbReference type="SUPFAM" id="SSF50978">
    <property type="entry name" value="WD40 repeat-like"/>
    <property type="match status" value="1"/>
</dbReference>
<dbReference type="SUPFAM" id="SSF50729">
    <property type="entry name" value="PH domain-like"/>
    <property type="match status" value="1"/>
</dbReference>
<name>A0A1Z5KNL8_FISSO</name>
<dbReference type="InterPro" id="IPR036372">
    <property type="entry name" value="BEACH_dom_sf"/>
</dbReference>
<dbReference type="Gene3D" id="2.30.29.30">
    <property type="entry name" value="Pleckstrin-homology domain (PH domain)/Phosphotyrosine-binding domain (PTB)"/>
    <property type="match status" value="1"/>
</dbReference>
<dbReference type="Gene3D" id="2.60.120.200">
    <property type="match status" value="1"/>
</dbReference>
<dbReference type="OrthoDB" id="26681at2759"/>
<organism evidence="5 6">
    <name type="scientific">Fistulifera solaris</name>
    <name type="common">Oleaginous diatom</name>
    <dbReference type="NCBI Taxonomy" id="1519565"/>
    <lineage>
        <taxon>Eukaryota</taxon>
        <taxon>Sar</taxon>
        <taxon>Stramenopiles</taxon>
        <taxon>Ochrophyta</taxon>
        <taxon>Bacillariophyta</taxon>
        <taxon>Bacillariophyceae</taxon>
        <taxon>Bacillariophycidae</taxon>
        <taxon>Naviculales</taxon>
        <taxon>Naviculaceae</taxon>
        <taxon>Fistulifera</taxon>
    </lineage>
</organism>
<dbReference type="InterPro" id="IPR001680">
    <property type="entry name" value="WD40_rpt"/>
</dbReference>
<sequence length="3251" mass="362375">MWKNLFTGRQNNADAAGQEELPSSASADSPGRNSNEKPQSQRSLQLRASETIQLERQVSMAARELVESVQSIVIEAKEKKLDWKERLLQLLGETSTADEQEETVETPMKVLLTHCKSLPTFAARCIEQELPPNLIHCLRLLRVLELKNTDTETPAAFKATRNTSRLLMALCTTAQTGEQLQSHLFGLLALSGASYPETGLAVAMAASSVIIALAQYCWTPQIVWYIHDRKMIFHMTDDVKDLMQLSTTASASASTSSNASVGDGGSIVSNGSSVANGLVGSAAEKAGMWSMALKTLVSLVHYSTRYGSTSLVEDFVAAGGLAVLKTALEQSTAPHGRELVELIPLLVCCGYRVEQTNLDEIVPHRTQQAYDLKLVQHPLALELFQTLLQETNPLFDENETVQSFVFPDAFSALTSRSLTRASSADFQSKYAFDLQGEFISILLRLFADHPDNYELLEESYHALTFSVLALPCLSLDTKNLVLKALEFVLTGVGVKEQLSPVHACVEIFMALIHGIVTEKDDKWIDDAALIASTLEKWLQFDQRVAPLLLQSGLMTAKLESLLGWLEPQVDSSESSLHVATALDIVCRVFRLLVLHLPPPEPTVRHPLHKLVELTILRGWSLDACLTVAGVLENYLMVHPQDLVYIFDLVKMIEKPQSEKSVLLWNMIRNVLEVAGKDLFRECGGFEKLLECKTAPLNTLLSVVEAALGLSKSVSNSTGKKDGLYWQPSWVDPYSSQLVPWSDVTRNRCHLLQTDFYFKVAELFNEEYEKALDSAFQHVGRDKDTIRNPDAIRLVIALVNTRPPPATAAVGAVQQLFEWTNSPTLLQQLACMGLIHFLSDGEWWQPIRLRLASYRLSLTDFVDLLRSHAGPLLQQQDRIKVPIVSGSSRRNTVDEFDEGHVVACLQTLVEAARASSQAISSVMLGGDSINSLAVLKHDVPLVDRLRAVAEEGRLHYMEMDALSSAEENVESTLNSSGFSYSLWFRHSSEITKAQGNLYVLDVATSLPAESTAATHQVSYLTVWYDVSDQRFNVCTSARGESIGFPVTPLAPFVWHHLMLTYSPAKRSMMSRKSTVSLYINGRSLEAEVRVDAVTFPSKSKISVGVPNPTLAVSGIVRGRMPTWEAGNLLLLTTVLLDYDATAIYCYGPHFPGLLWGDRPQRTSLAATATSSFAQFSLNQEPGSLASALRRRDIVKMERAGYSKHSDELQSLHLYCQIPPEVLLAAFQPGTAQRTNHRIMQHRLYNLAALSGSESVASDAILVGLSPTMVRLPSWFADALWQAGGPDLLVPLIHAAPSSAILEQCLALMRFAVRGHIPNLSRLQSAGGYRVLGVLLQEKHAVDVNCMDQCLAFAIFDYFQEGNWTSWILQDLDAMKHLLLNHKVWDLRKYGPEVPLRLLRALNLLVDHRSIHKASNARRLHQVGIVRWTIHLMIEAAELYMNDKEKAWVCDSPLVTEITVGGDPGNMFLLECKSLLRRVLTFMLTPGDLGALAEASIYTVSIAKNNAPRDKAANDIYMQPSSIMRLHLVRLMEELIVDGVNEIVASHTMNTGKADRGRDAVFQPHSGGVASPGQPYFSTPNRRGIQPDGVTLHPKHQQAQAFLAAFSGFLTPVWFATLLEGGREEASVAATFRLMILLLQGSSSFESSFQQAGGFTPFVLSVPRYSTSPGLAIAMLSQLLNVPILHLHSLPYLDPDQLCELFDAEGDAHTEIPVDEDPSAGIFALLAECLGRNIKISYDETSDLSVRATDTNQAIFQLLLHRFEVSPNFREFCAKSSFCVPLSQTLCSILGSKLPVKVSSTLAEAPQGPSKPSEMFVGNNQDKHAQGMGLVRLLRRILLSSIKDIPLSAATTVRTLFRSFPIHATPDQAQALHLILLENCAFSMEKVLEEGDAIAVANCVGIGSVLLELVVQGFFSGQALLQAFQITAGVLDKLVKFETKSVHSLSNAEHSFMAQDASHITQAMAAVALQQSAMARPYLRMGDEDLQSALLQELTERVDIVLLVPSNDRRHARRIPTHKFPRPAPGNKMYRLWLSTSVARVVETRLYPDLASSEHPDLAVLAPLLVVVYQLLVDGRDDVRGMCITILVRLLKHREKAMTELLVAQFQQSDGTVERVDIVTRGGFRALLLAYEEGGTPQSLQRRYASFFEWLDRQGEQVDVVFDSVQRVSNDMFPALSRYSTSSQSPIYAIEAEQKRMLLKLTAEDSDRTIIGGLERSELSRHCNERTLERHNRWKRQGFDDLAYGAMALKILLRRLKGPFSVWEGNQLPFEDVKHWKLDITEGHERQRRRLLPNYEFHDLYNLDETNLEDSPVAELDIEEVADESIIEERVVALEATAELLKDLKLKRAQHRDVEDDLEEFNEDAAEDVTIATTATAASSMDGSALADAETNEKPAESKEEVSDEESEKEGPSNDDSYELVIGLLRKGDWPLKSYNCRRCTGLEVMQALFLFCQDAVYIIDGFEQINGEKISRVEREKSSYHVSLRPKDFKATEEEDAEKGGIVKSISSAKTREKDTKRHPGDLTAEVLHQHRSQRIEFSQLYSVLRRRYQLQQSGLEFFDIHKNATLIAFDNNSDREEVLTKILSSQLHPDSIFSVYGSSNYVKTISNYKQRIISQWIKGQMTNFDFLMHLNSLAGRSFNDLTQYPVFPWIIADYDSEEIDLHDPKTYRDLSKNMGSLGEERAQQFRERYEALESTYFGEDDPPPFHFGTHFSSAAYTLYYLMRLEPFSRLALALQGGRFDVADRLFHDIGRSWKSASAENLQDVRELIPEFFYLPDFLTNTNGFDFGVTQKGKSVHDVTLPKWAKGDPERFVRINRQALESTYVSQHLHLWVDLVFGYKQRSVEDLNVFVHVTYEGEVDLESMTDPIQRASTIAQIQNFGQTPSRLERRPFPARQVVSVVRDSMIDFSVLPQLALMTPPLCVMGAPHLVKLSMTHSETVRLGLFGQVDRTVGDLFLVKGQVMGVGRMCTVMMAQKKYIRYGGLTNGISIYNCAAPNRQREGGNLLSLHDGLHRMPISAAKASVRGDWMVTGSLDSTIRVWQLASDKLHYQAVLSGNDGYPITCLDLSTEFSMIVSGSERGRVIVWDLRSLSFVRHLPTLEGKPVHSVSINNKNGNVLSLAGSQMLLTTINGKMLGERKSFTSPPTYAVATDCPEWMEKGVVAVTGHACGRVCLWSLDIQACDFILRHTLEDSPHKNAITCVRVAGDTRQDHVLVGDSSGKMSCWKVLQLEMVDANGMEVITEQIINDRPYI</sequence>
<dbReference type="SUPFAM" id="SSF49899">
    <property type="entry name" value="Concanavalin A-like lectins/glucanases"/>
    <property type="match status" value="1"/>
</dbReference>
<dbReference type="InterPro" id="IPR015943">
    <property type="entry name" value="WD40/YVTN_repeat-like_dom_sf"/>
</dbReference>
<dbReference type="InterPro" id="IPR036322">
    <property type="entry name" value="WD40_repeat_dom_sf"/>
</dbReference>